<accession>A0A554VMX7</accession>
<dbReference type="RefSeq" id="WP_143916108.1">
    <property type="nucleotide sequence ID" value="NZ_CANMIK010000012.1"/>
</dbReference>
<dbReference type="OrthoDB" id="6475864at2"/>
<sequence>MSNVNWSVSDNQNWISISPNNGSNNGTVEITVTENTETTARTGVVTVSGGLITRTINITQNGVAQQQDELTVSNSTISFGSSIDNSTFTINSNLNWTVSDNQNWLSTSPSSGSNNATVTVNVNANATTNTRTGIITITGGAITKTISVSQSGTNPGTGNDMLLNVSSVNASTFQSGNGPEKTLDKDLSTRWSAQGIGETITYDLGIVYDINTIKIAFFKGDQRTTTFDIAISEDGTNFATLISNQSSSGNSNDLEDFALSGQARYVRIIGKGNSSGNNWNSLTEVEIWGKEMSTGTVTESTLIPTIDTYIRGGSFDAVNYNTSTDLWVKEPNSDDYKRRALFKFDISALSGNITSAKLMLTPVQVGSTASDLTTHVYESDDFNSNVTYSQTPGISKLLDTKTGGYVVGEPSVYDITDLVNDGVLNSLNQISIHVRSNGGDASKTYVKFASKENSTISYQPKLMITATNAVNRSLGEVLTLNNNQEIMLYPLPVKDMLQVKGITKGYDKVIIFNLTGQIMYEYKVDNDKEVIPMSNLKQGIYIIKITGDNVSNITRKVVVKR</sequence>
<dbReference type="GO" id="GO:0005576">
    <property type="term" value="C:extracellular region"/>
    <property type="evidence" value="ECO:0007669"/>
    <property type="project" value="UniProtKB-SubCell"/>
</dbReference>
<dbReference type="Pfam" id="PF19190">
    <property type="entry name" value="BACON_2"/>
    <property type="match status" value="1"/>
</dbReference>
<name>A0A554VMX7_9FLAO</name>
<dbReference type="Gene3D" id="2.60.120.260">
    <property type="entry name" value="Galactose-binding domain-like"/>
    <property type="match status" value="1"/>
</dbReference>
<proteinExistence type="predicted"/>
<comment type="subcellular location">
    <subcellularLocation>
        <location evidence="1">Secreted</location>
    </subcellularLocation>
</comment>
<organism evidence="5 6">
    <name type="scientific">Aquimarina algiphila</name>
    <dbReference type="NCBI Taxonomy" id="2047982"/>
    <lineage>
        <taxon>Bacteria</taxon>
        <taxon>Pseudomonadati</taxon>
        <taxon>Bacteroidota</taxon>
        <taxon>Flavobacteriia</taxon>
        <taxon>Flavobacteriales</taxon>
        <taxon>Flavobacteriaceae</taxon>
        <taxon>Aquimarina</taxon>
    </lineage>
</organism>
<dbReference type="EMBL" id="VLNR01000012">
    <property type="protein sequence ID" value="TSE09665.1"/>
    <property type="molecule type" value="Genomic_DNA"/>
</dbReference>
<dbReference type="AlphaFoldDB" id="A0A554VMX7"/>
<dbReference type="CDD" id="cd14948">
    <property type="entry name" value="BACON"/>
    <property type="match status" value="2"/>
</dbReference>
<comment type="caution">
    <text evidence="5">The sequence shown here is derived from an EMBL/GenBank/DDBJ whole genome shotgun (WGS) entry which is preliminary data.</text>
</comment>
<evidence type="ECO:0000313" key="5">
    <source>
        <dbReference type="EMBL" id="TSE09665.1"/>
    </source>
</evidence>
<dbReference type="Gene3D" id="2.60.40.10">
    <property type="entry name" value="Immunoglobulins"/>
    <property type="match status" value="2"/>
</dbReference>
<dbReference type="InterPro" id="IPR026444">
    <property type="entry name" value="Secre_tail"/>
</dbReference>
<dbReference type="InterPro" id="IPR055372">
    <property type="entry name" value="CBM96"/>
</dbReference>
<reference evidence="5 6" key="1">
    <citation type="submission" date="2019-07" db="EMBL/GenBank/DDBJ databases">
        <title>The draft genome sequence of Aquimarina algiphila M91.</title>
        <authorList>
            <person name="Meng X."/>
        </authorList>
    </citation>
    <scope>NUCLEOTIDE SEQUENCE [LARGE SCALE GENOMIC DNA]</scope>
    <source>
        <strain evidence="5 6">M91</strain>
    </source>
</reference>
<evidence type="ECO:0000256" key="3">
    <source>
        <dbReference type="ARBA" id="ARBA00022729"/>
    </source>
</evidence>
<dbReference type="Pfam" id="PF18962">
    <property type="entry name" value="Por_Secre_tail"/>
    <property type="match status" value="1"/>
</dbReference>
<dbReference type="InterPro" id="IPR013783">
    <property type="entry name" value="Ig-like_fold"/>
</dbReference>
<dbReference type="InterPro" id="IPR000421">
    <property type="entry name" value="FA58C"/>
</dbReference>
<dbReference type="Proteomes" id="UP000318833">
    <property type="component" value="Unassembled WGS sequence"/>
</dbReference>
<dbReference type="Pfam" id="PF24517">
    <property type="entry name" value="CBM96"/>
    <property type="match status" value="1"/>
</dbReference>
<feature type="domain" description="F5/8 type C" evidence="4">
    <location>
        <begin position="145"/>
        <end position="290"/>
    </location>
</feature>
<gene>
    <name evidence="5" type="ORF">FOF46_08115</name>
</gene>
<dbReference type="Pfam" id="PF00754">
    <property type="entry name" value="F5_F8_type_C"/>
    <property type="match status" value="1"/>
</dbReference>
<keyword evidence="3" id="KW-0732">Signal</keyword>
<dbReference type="NCBIfam" id="TIGR04183">
    <property type="entry name" value="Por_Secre_tail"/>
    <property type="match status" value="1"/>
</dbReference>
<dbReference type="InterPro" id="IPR008979">
    <property type="entry name" value="Galactose-bd-like_sf"/>
</dbReference>
<dbReference type="InterPro" id="IPR024361">
    <property type="entry name" value="BACON"/>
</dbReference>
<protein>
    <submittedName>
        <fullName evidence="5">T9SS type A sorting domain-containing protein</fullName>
    </submittedName>
</protein>
<keyword evidence="2" id="KW-0964">Secreted</keyword>
<evidence type="ECO:0000256" key="1">
    <source>
        <dbReference type="ARBA" id="ARBA00004613"/>
    </source>
</evidence>
<evidence type="ECO:0000256" key="2">
    <source>
        <dbReference type="ARBA" id="ARBA00022525"/>
    </source>
</evidence>
<dbReference type="PROSITE" id="PS50022">
    <property type="entry name" value="FA58C_3"/>
    <property type="match status" value="1"/>
</dbReference>
<keyword evidence="6" id="KW-1185">Reference proteome</keyword>
<evidence type="ECO:0000313" key="6">
    <source>
        <dbReference type="Proteomes" id="UP000318833"/>
    </source>
</evidence>
<dbReference type="Pfam" id="PF13004">
    <property type="entry name" value="BACON"/>
    <property type="match status" value="1"/>
</dbReference>
<dbReference type="SUPFAM" id="SSF49785">
    <property type="entry name" value="Galactose-binding domain-like"/>
    <property type="match status" value="1"/>
</dbReference>
<evidence type="ECO:0000259" key="4">
    <source>
        <dbReference type="PROSITE" id="PS50022"/>
    </source>
</evidence>